<gene>
    <name evidence="2" type="ORF">G3I44_17875</name>
</gene>
<reference evidence="2 3" key="1">
    <citation type="submission" date="2020-02" db="EMBL/GenBank/DDBJ databases">
        <title>Whole genome sequence of Halogeometricum borinquense strain wsp4.</title>
        <authorList>
            <person name="Verma D.K."/>
            <person name="Gopal K."/>
            <person name="Prasad E.S."/>
        </authorList>
    </citation>
    <scope>NUCLEOTIDE SEQUENCE [LARGE SCALE GENOMIC DNA]</scope>
    <source>
        <strain evidence="3">wsp4</strain>
    </source>
</reference>
<keyword evidence="1" id="KW-0472">Membrane</keyword>
<sequence length="261" mass="27794">MRVEGALLARSLLSWIIALCVGGVMVLAVVSSVTAETSSKVFLPVLVLDSGHTVASRFWFQVVDLASLMFPFLAFLFGYGVLIDDRERGNLSCLGSLPVTRRDIYLSKVITRIAAFASMICIGVAVGGIGLLLTGSQFGVGSFLVAGTLTIGYGITLLSPAIALSALVSTRNQGLIGVIGGGFALLFTPALLLSQKSWLIIVHPLQAYSRFLISLFDGMYSPVAFLPPQLLSLPLAAVVVLGWIILPTIVGFLQFRNEVFE</sequence>
<dbReference type="GO" id="GO:0140359">
    <property type="term" value="F:ABC-type transporter activity"/>
    <property type="evidence" value="ECO:0007669"/>
    <property type="project" value="InterPro"/>
</dbReference>
<feature type="transmembrane region" description="Helical" evidence="1">
    <location>
        <begin position="12"/>
        <end position="35"/>
    </location>
</feature>
<feature type="transmembrane region" description="Helical" evidence="1">
    <location>
        <begin position="109"/>
        <end position="131"/>
    </location>
</feature>
<proteinExistence type="predicted"/>
<feature type="transmembrane region" description="Helical" evidence="1">
    <location>
        <begin position="233"/>
        <end position="255"/>
    </location>
</feature>
<dbReference type="EMBL" id="CP048739">
    <property type="protein sequence ID" value="QIB76564.1"/>
    <property type="molecule type" value="Genomic_DNA"/>
</dbReference>
<name>A0A6C0UM84_9EURY</name>
<dbReference type="GO" id="GO:0005886">
    <property type="term" value="C:plasma membrane"/>
    <property type="evidence" value="ECO:0007669"/>
    <property type="project" value="UniProtKB-SubCell"/>
</dbReference>
<evidence type="ECO:0000313" key="3">
    <source>
        <dbReference type="Proteomes" id="UP000465846"/>
    </source>
</evidence>
<dbReference type="Proteomes" id="UP000465846">
    <property type="component" value="Chromosome"/>
</dbReference>
<dbReference type="Pfam" id="PF12679">
    <property type="entry name" value="ABC2_membrane_2"/>
    <property type="match status" value="1"/>
</dbReference>
<protein>
    <submittedName>
        <fullName evidence="2">ABC transporter permease subunit</fullName>
    </submittedName>
</protein>
<keyword evidence="1" id="KW-1133">Transmembrane helix</keyword>
<keyword evidence="1" id="KW-0812">Transmembrane</keyword>
<feature type="transmembrane region" description="Helical" evidence="1">
    <location>
        <begin position="58"/>
        <end position="82"/>
    </location>
</feature>
<evidence type="ECO:0000256" key="1">
    <source>
        <dbReference type="SAM" id="Phobius"/>
    </source>
</evidence>
<evidence type="ECO:0000313" key="2">
    <source>
        <dbReference type="EMBL" id="QIB76564.1"/>
    </source>
</evidence>
<feature type="transmembrane region" description="Helical" evidence="1">
    <location>
        <begin position="175"/>
        <end position="195"/>
    </location>
</feature>
<organism evidence="2 3">
    <name type="scientific">Halogeometricum borinquense</name>
    <dbReference type="NCBI Taxonomy" id="60847"/>
    <lineage>
        <taxon>Archaea</taxon>
        <taxon>Methanobacteriati</taxon>
        <taxon>Methanobacteriota</taxon>
        <taxon>Stenosarchaea group</taxon>
        <taxon>Halobacteria</taxon>
        <taxon>Halobacteriales</taxon>
        <taxon>Haloferacaceae</taxon>
        <taxon>Halogeometricum</taxon>
    </lineage>
</organism>
<feature type="transmembrane region" description="Helical" evidence="1">
    <location>
        <begin position="143"/>
        <end position="168"/>
    </location>
</feature>
<dbReference type="AlphaFoldDB" id="A0A6C0UM84"/>
<accession>A0A6C0UM84</accession>